<dbReference type="InterPro" id="IPR013120">
    <property type="entry name" value="FAR_NAD-bd"/>
</dbReference>
<dbReference type="Pfam" id="PF07993">
    <property type="entry name" value="NAD_binding_4"/>
    <property type="match status" value="1"/>
</dbReference>
<feature type="domain" description="Thioester reductase (TE)" evidence="6">
    <location>
        <begin position="53"/>
        <end position="321"/>
    </location>
</feature>
<keyword evidence="2 4" id="KW-0444">Lipid biosynthesis</keyword>
<gene>
    <name evidence="8 9 10" type="primary">LOC108567622</name>
</gene>
<dbReference type="SUPFAM" id="SSF51735">
    <property type="entry name" value="NAD(P)-binding Rossmann-fold domains"/>
    <property type="match status" value="1"/>
</dbReference>
<evidence type="ECO:0000256" key="4">
    <source>
        <dbReference type="RuleBase" id="RU363097"/>
    </source>
</evidence>
<evidence type="ECO:0000313" key="8">
    <source>
        <dbReference type="RefSeq" id="XP_017783692.1"/>
    </source>
</evidence>
<dbReference type="PANTHER" id="PTHR11011">
    <property type="entry name" value="MALE STERILITY PROTEIN 2-RELATED"/>
    <property type="match status" value="1"/>
</dbReference>
<dbReference type="CDD" id="cd09071">
    <property type="entry name" value="FAR_C"/>
    <property type="match status" value="1"/>
</dbReference>
<keyword evidence="4" id="KW-0472">Membrane</keyword>
<dbReference type="RefSeq" id="XP_017783694.1">
    <property type="nucleotide sequence ID" value="XM_017928205.1"/>
</dbReference>
<keyword evidence="4" id="KW-0560">Oxidoreductase</keyword>
<dbReference type="InterPro" id="IPR026055">
    <property type="entry name" value="FAR"/>
</dbReference>
<keyword evidence="4" id="KW-0521">NADP</keyword>
<keyword evidence="4" id="KW-1133">Transmembrane helix</keyword>
<evidence type="ECO:0000259" key="5">
    <source>
        <dbReference type="Pfam" id="PF03015"/>
    </source>
</evidence>
<dbReference type="Gene3D" id="3.40.50.720">
    <property type="entry name" value="NAD(P)-binding Rossmann-like Domain"/>
    <property type="match status" value="1"/>
</dbReference>
<reference evidence="8 9" key="1">
    <citation type="submission" date="2025-05" db="UniProtKB">
        <authorList>
            <consortium name="RefSeq"/>
        </authorList>
    </citation>
    <scope>IDENTIFICATION</scope>
    <source>
        <tissue evidence="8 9">Whole Larva</tissue>
    </source>
</reference>
<evidence type="ECO:0000256" key="1">
    <source>
        <dbReference type="ARBA" id="ARBA00005928"/>
    </source>
</evidence>
<evidence type="ECO:0000313" key="10">
    <source>
        <dbReference type="RefSeq" id="XP_017783695.1"/>
    </source>
</evidence>
<evidence type="ECO:0000313" key="9">
    <source>
        <dbReference type="RefSeq" id="XP_017783694.1"/>
    </source>
</evidence>
<keyword evidence="4" id="KW-0812">Transmembrane</keyword>
<evidence type="ECO:0000256" key="3">
    <source>
        <dbReference type="ARBA" id="ARBA00023098"/>
    </source>
</evidence>
<proteinExistence type="inferred from homology"/>
<organism evidence="7 9">
    <name type="scientific">Nicrophorus vespilloides</name>
    <name type="common">Boreal carrion beetle</name>
    <dbReference type="NCBI Taxonomy" id="110193"/>
    <lineage>
        <taxon>Eukaryota</taxon>
        <taxon>Metazoa</taxon>
        <taxon>Ecdysozoa</taxon>
        <taxon>Arthropoda</taxon>
        <taxon>Hexapoda</taxon>
        <taxon>Insecta</taxon>
        <taxon>Pterygota</taxon>
        <taxon>Neoptera</taxon>
        <taxon>Endopterygota</taxon>
        <taxon>Coleoptera</taxon>
        <taxon>Polyphaga</taxon>
        <taxon>Staphyliniformia</taxon>
        <taxon>Silphidae</taxon>
        <taxon>Nicrophorinae</taxon>
        <taxon>Nicrophorus</taxon>
    </lineage>
</organism>
<dbReference type="GeneID" id="108567622"/>
<evidence type="ECO:0000259" key="6">
    <source>
        <dbReference type="Pfam" id="PF07993"/>
    </source>
</evidence>
<protein>
    <recommendedName>
        <fullName evidence="4">Fatty acyl-CoA reductase</fullName>
        <ecNumber evidence="4">1.2.1.84</ecNumber>
    </recommendedName>
</protein>
<keyword evidence="3 4" id="KW-0443">Lipid metabolism</keyword>
<dbReference type="RefSeq" id="XP_017783692.1">
    <property type="nucleotide sequence ID" value="XM_017928203.1"/>
</dbReference>
<dbReference type="InterPro" id="IPR033640">
    <property type="entry name" value="FAR_C"/>
</dbReference>
<feature type="domain" description="Fatty acyl-CoA reductase C-terminal" evidence="5">
    <location>
        <begin position="393"/>
        <end position="489"/>
    </location>
</feature>
<dbReference type="InterPro" id="IPR036291">
    <property type="entry name" value="NAD(P)-bd_dom_sf"/>
</dbReference>
<comment type="catalytic activity">
    <reaction evidence="4">
        <text>a long-chain fatty acyl-CoA + 2 NADPH + 2 H(+) = a long-chain primary fatty alcohol + 2 NADP(+) + CoA</text>
        <dbReference type="Rhea" id="RHEA:52716"/>
        <dbReference type="ChEBI" id="CHEBI:15378"/>
        <dbReference type="ChEBI" id="CHEBI:57287"/>
        <dbReference type="ChEBI" id="CHEBI:57783"/>
        <dbReference type="ChEBI" id="CHEBI:58349"/>
        <dbReference type="ChEBI" id="CHEBI:77396"/>
        <dbReference type="ChEBI" id="CHEBI:83139"/>
        <dbReference type="EC" id="1.2.1.84"/>
    </reaction>
</comment>
<sequence length="525" mass="59672">MGITTATKPMELLDANGNEMINRNHVLHDSLIAVPEISNNIGEFYRDAKIFMTGGTGFVGKVLLEKLLRSCDLIDSIYLLVRSKRGMAIDQRLKELFKSPLFNKIKDKDENLLNKVKVVEGDVSLPNLGLSQADITDLEMNVNIVFHSAATVRFNENLRDAVVLNTMGTQRVMELCTRMTNLKSVVHVSTAYSNADKKEIDEIVYKPPFDPYSIINCVENLPQEALDLLAEKLLNKHPNTYTFTKAMAEYLVMDYSAQLPVCIVRPSIVTGAWREPIPGWVDNVSGVTGIMMEIGRGSIKSIIANESLTMDLIPVDIVANSLLTAAWHTVANRSNVMRVYNCTSGNINSILWKDFGTLTTKFALEYPTKYLSWYPGFSYRTNRVMHWICAALFQTIPACIFDIILYCTKHKPIMYTISKKFERACKAGEFCSLNEWDFKVENLRQLHSDVNRAEDGENFNVDMSKENGFTWEKYTHDFMLGIRQYVLKDDLSSLPHAKTKLNRFYWANRAIQLISMYALLKLSIL</sequence>
<accession>A0ABM1NA44</accession>
<feature type="transmembrane region" description="Helical" evidence="4">
    <location>
        <begin position="384"/>
        <end position="407"/>
    </location>
</feature>
<comment type="function">
    <text evidence="4">Catalyzes the reduction of fatty acyl-CoA to fatty alcohols.</text>
</comment>
<dbReference type="RefSeq" id="XP_017783695.1">
    <property type="nucleotide sequence ID" value="XM_017928206.1"/>
</dbReference>
<evidence type="ECO:0000313" key="7">
    <source>
        <dbReference type="Proteomes" id="UP000695000"/>
    </source>
</evidence>
<dbReference type="Pfam" id="PF03015">
    <property type="entry name" value="Sterile"/>
    <property type="match status" value="1"/>
</dbReference>
<keyword evidence="7" id="KW-1185">Reference proteome</keyword>
<comment type="similarity">
    <text evidence="1 4">Belongs to the fatty acyl-CoA reductase family.</text>
</comment>
<name>A0ABM1NA44_NICVS</name>
<dbReference type="Proteomes" id="UP000695000">
    <property type="component" value="Unplaced"/>
</dbReference>
<evidence type="ECO:0000256" key="2">
    <source>
        <dbReference type="ARBA" id="ARBA00022516"/>
    </source>
</evidence>
<dbReference type="EC" id="1.2.1.84" evidence="4"/>
<dbReference type="CDD" id="cd05236">
    <property type="entry name" value="FAR-N_SDR_e"/>
    <property type="match status" value="1"/>
</dbReference>
<dbReference type="PANTHER" id="PTHR11011:SF107">
    <property type="entry name" value="FATTY ACYL-COA REDUCTASE"/>
    <property type="match status" value="1"/>
</dbReference>